<organism evidence="1 2">
    <name type="scientific">Hibiscus sabdariffa</name>
    <name type="common">roselle</name>
    <dbReference type="NCBI Taxonomy" id="183260"/>
    <lineage>
        <taxon>Eukaryota</taxon>
        <taxon>Viridiplantae</taxon>
        <taxon>Streptophyta</taxon>
        <taxon>Embryophyta</taxon>
        <taxon>Tracheophyta</taxon>
        <taxon>Spermatophyta</taxon>
        <taxon>Magnoliopsida</taxon>
        <taxon>eudicotyledons</taxon>
        <taxon>Gunneridae</taxon>
        <taxon>Pentapetalae</taxon>
        <taxon>rosids</taxon>
        <taxon>malvids</taxon>
        <taxon>Malvales</taxon>
        <taxon>Malvaceae</taxon>
        <taxon>Malvoideae</taxon>
        <taxon>Hibiscus</taxon>
    </lineage>
</organism>
<dbReference type="EMBL" id="JBBPBM010000053">
    <property type="protein sequence ID" value="KAK8518442.1"/>
    <property type="molecule type" value="Genomic_DNA"/>
</dbReference>
<keyword evidence="2" id="KW-1185">Reference proteome</keyword>
<name>A0ABR2CGE8_9ROSI</name>
<gene>
    <name evidence="1" type="ORF">V6N12_017589</name>
</gene>
<evidence type="ECO:0008006" key="3">
    <source>
        <dbReference type="Google" id="ProtNLM"/>
    </source>
</evidence>
<accession>A0ABR2CGE8</accession>
<protein>
    <recommendedName>
        <fullName evidence="3">RNase H type-1 domain-containing protein</fullName>
    </recommendedName>
</protein>
<dbReference type="PANTHER" id="PTHR24299:SF59">
    <property type="entry name" value="CYTOCHROME P450 SUPERFAMILY PROTEIN"/>
    <property type="match status" value="1"/>
</dbReference>
<dbReference type="InterPro" id="IPR012337">
    <property type="entry name" value="RNaseH-like_sf"/>
</dbReference>
<reference evidence="1 2" key="1">
    <citation type="journal article" date="2024" name="G3 (Bethesda)">
        <title>Genome assembly of Hibiscus sabdariffa L. provides insights into metabolisms of medicinal natural products.</title>
        <authorList>
            <person name="Kim T."/>
        </authorList>
    </citation>
    <scope>NUCLEOTIDE SEQUENCE [LARGE SCALE GENOMIC DNA]</scope>
    <source>
        <strain evidence="1">TK-2024</strain>
        <tissue evidence="1">Old leaves</tissue>
    </source>
</reference>
<evidence type="ECO:0000313" key="1">
    <source>
        <dbReference type="EMBL" id="KAK8518442.1"/>
    </source>
</evidence>
<comment type="caution">
    <text evidence="1">The sequence shown here is derived from an EMBL/GenBank/DDBJ whole genome shotgun (WGS) entry which is preliminary data.</text>
</comment>
<dbReference type="PANTHER" id="PTHR24299">
    <property type="entry name" value="CYTOCHROME P450 FAMILY 1"/>
    <property type="match status" value="1"/>
</dbReference>
<dbReference type="SUPFAM" id="SSF53098">
    <property type="entry name" value="Ribonuclease H-like"/>
    <property type="match status" value="1"/>
</dbReference>
<proteinExistence type="predicted"/>
<sequence length="158" mass="18419">MEAIKVFKSSRWVKLYKLIIESDSLLAVRWIENPRTAPSNFAEIVYNCAALCTPCSWEVRFVFRERNVDAHSLAQAGVGRQIPFVWFAPDGRTVWGIMEEAGKPNLADYFPLLRKIDPQGIRRRMTVHFQKLLDLFGKLFDESCNQENPRILQHQMMF</sequence>
<evidence type="ECO:0000313" key="2">
    <source>
        <dbReference type="Proteomes" id="UP001472677"/>
    </source>
</evidence>
<dbReference type="Proteomes" id="UP001472677">
    <property type="component" value="Unassembled WGS sequence"/>
</dbReference>